<dbReference type="PANTHER" id="PTHR42788">
    <property type="entry name" value="TAURINE IMPORT ATP-BINDING PROTEIN-RELATED"/>
    <property type="match status" value="1"/>
</dbReference>
<dbReference type="Proteomes" id="UP000515708">
    <property type="component" value="Chromosome"/>
</dbReference>
<reference evidence="5 6" key="1">
    <citation type="journal article" date="2020" name="Front. Microbiol.">
        <title>Design of Bacterial Strain-Specific qPCR Assays Using NGS Data and Publicly Available Resources and Its Application to Track Biocontrol Strains.</title>
        <authorList>
            <person name="Hernandez I."/>
            <person name="Sant C."/>
            <person name="Martinez R."/>
            <person name="Fernandez C."/>
        </authorList>
    </citation>
    <scope>NUCLEOTIDE SEQUENCE [LARGE SCALE GENOMIC DNA]</scope>
    <source>
        <strain evidence="5 6">B24</strain>
    </source>
</reference>
<dbReference type="PANTHER" id="PTHR42788:SF20">
    <property type="entry name" value="ABC TRANSPORTER ATP-BINDING PROTEIN"/>
    <property type="match status" value="1"/>
</dbReference>
<dbReference type="CDD" id="cd03293">
    <property type="entry name" value="ABC_NrtD_SsuB_transporters"/>
    <property type="match status" value="1"/>
</dbReference>
<keyword evidence="3 5" id="KW-0067">ATP-binding</keyword>
<dbReference type="InterPro" id="IPR017871">
    <property type="entry name" value="ABC_transporter-like_CS"/>
</dbReference>
<dbReference type="Gene3D" id="3.40.50.300">
    <property type="entry name" value="P-loop containing nucleotide triphosphate hydrolases"/>
    <property type="match status" value="1"/>
</dbReference>
<keyword evidence="2" id="KW-0547">Nucleotide-binding</keyword>
<dbReference type="EMBL" id="CP043732">
    <property type="protein sequence ID" value="QMU97005.1"/>
    <property type="molecule type" value="Genomic_DNA"/>
</dbReference>
<dbReference type="SUPFAM" id="SSF52540">
    <property type="entry name" value="P-loop containing nucleoside triphosphate hydrolases"/>
    <property type="match status" value="1"/>
</dbReference>
<dbReference type="Pfam" id="PF00005">
    <property type="entry name" value="ABC_tran"/>
    <property type="match status" value="1"/>
</dbReference>
<dbReference type="InterPro" id="IPR003439">
    <property type="entry name" value="ABC_transporter-like_ATP-bd"/>
</dbReference>
<evidence type="ECO:0000259" key="4">
    <source>
        <dbReference type="PROSITE" id="PS50893"/>
    </source>
</evidence>
<evidence type="ECO:0000256" key="2">
    <source>
        <dbReference type="ARBA" id="ARBA00022741"/>
    </source>
</evidence>
<dbReference type="InterPro" id="IPR003593">
    <property type="entry name" value="AAA+_ATPase"/>
</dbReference>
<keyword evidence="1" id="KW-0813">Transport</keyword>
<dbReference type="RefSeq" id="WP_182256047.1">
    <property type="nucleotide sequence ID" value="NZ_CP043732.1"/>
</dbReference>
<dbReference type="InterPro" id="IPR050166">
    <property type="entry name" value="ABC_transporter_ATP-bind"/>
</dbReference>
<evidence type="ECO:0000256" key="3">
    <source>
        <dbReference type="ARBA" id="ARBA00022840"/>
    </source>
</evidence>
<dbReference type="InterPro" id="IPR027417">
    <property type="entry name" value="P-loop_NTPase"/>
</dbReference>
<organism evidence="5 6">
    <name type="scientific">Microbacterium esteraromaticum</name>
    <dbReference type="NCBI Taxonomy" id="57043"/>
    <lineage>
        <taxon>Bacteria</taxon>
        <taxon>Bacillati</taxon>
        <taxon>Actinomycetota</taxon>
        <taxon>Actinomycetes</taxon>
        <taxon>Micrococcales</taxon>
        <taxon>Microbacteriaceae</taxon>
        <taxon>Microbacterium</taxon>
    </lineage>
</organism>
<dbReference type="PROSITE" id="PS50893">
    <property type="entry name" value="ABC_TRANSPORTER_2"/>
    <property type="match status" value="1"/>
</dbReference>
<name>A0A7D8AIV8_9MICO</name>
<evidence type="ECO:0000256" key="1">
    <source>
        <dbReference type="ARBA" id="ARBA00022448"/>
    </source>
</evidence>
<accession>A0A7D8AIV8</accession>
<dbReference type="GO" id="GO:0005524">
    <property type="term" value="F:ATP binding"/>
    <property type="evidence" value="ECO:0007669"/>
    <property type="project" value="UniProtKB-KW"/>
</dbReference>
<gene>
    <name evidence="5" type="ORF">FVO59_07030</name>
</gene>
<dbReference type="SMART" id="SM00382">
    <property type="entry name" value="AAA"/>
    <property type="match status" value="1"/>
</dbReference>
<dbReference type="PROSITE" id="PS00211">
    <property type="entry name" value="ABC_TRANSPORTER_1"/>
    <property type="match status" value="1"/>
</dbReference>
<dbReference type="AlphaFoldDB" id="A0A7D8AIV8"/>
<feature type="domain" description="ABC transporter" evidence="4">
    <location>
        <begin position="4"/>
        <end position="235"/>
    </location>
</feature>
<evidence type="ECO:0000313" key="5">
    <source>
        <dbReference type="EMBL" id="QMU97005.1"/>
    </source>
</evidence>
<sequence>MTGFVAEHVSKTFADGRRAVQALDDVSLDAPVGSFIALIGPSGCGKSTLLRMFAGLDDPTSGSVAVLGDTPAAVQGGHSVGVAFQDAALLPWRSVETNIALPLQVAGKKVDRKAIADLIALTGLTGFEKARPAQLSGGMRQRVAIARSLVLEPKVLLLDEPFGALDDMTRQQMNVELQRIWTERPTTTLLVTHSLDEAVFLSDRVYVMAARPGRIVAEVEIPLGRPRTPEVQQSAAFHALTDELSRLLFQAKTEPGRAA</sequence>
<evidence type="ECO:0000313" key="6">
    <source>
        <dbReference type="Proteomes" id="UP000515708"/>
    </source>
</evidence>
<proteinExistence type="predicted"/>
<dbReference type="GO" id="GO:0016887">
    <property type="term" value="F:ATP hydrolysis activity"/>
    <property type="evidence" value="ECO:0007669"/>
    <property type="project" value="InterPro"/>
</dbReference>
<protein>
    <submittedName>
        <fullName evidence="5">ABC transporter ATP-binding protein</fullName>
    </submittedName>
</protein>